<evidence type="ECO:0000313" key="1">
    <source>
        <dbReference type="EMBL" id="AEI06155.1"/>
    </source>
</evidence>
<gene>
    <name evidence="1" type="ordered locus">OCA5_c14390</name>
</gene>
<dbReference type="STRING" id="504832.OCA5_c14390"/>
<dbReference type="EMBL" id="CP002826">
    <property type="protein sequence ID" value="AEI06155.1"/>
    <property type="molecule type" value="Genomic_DNA"/>
</dbReference>
<organism evidence="1 2">
    <name type="scientific">Afipia carboxidovorans (strain ATCC 49405 / DSM 1227 / KCTC 32145 / OM5)</name>
    <name type="common">Oligotropha carboxidovorans</name>
    <dbReference type="NCBI Taxonomy" id="504832"/>
    <lineage>
        <taxon>Bacteria</taxon>
        <taxon>Pseudomonadati</taxon>
        <taxon>Pseudomonadota</taxon>
        <taxon>Alphaproteobacteria</taxon>
        <taxon>Hyphomicrobiales</taxon>
        <taxon>Nitrobacteraceae</taxon>
        <taxon>Afipia</taxon>
    </lineage>
</organism>
<keyword evidence="2" id="KW-1185">Reference proteome</keyword>
<sequence length="98" mass="10693">MRGLDSSKRVSLLKKMDCRVIRAFTPVFDGLCPAMTAFVSIRSEIILAVIARSVSDEAIWLLLHLSPAGRGEESIQSAMVPRTRCGILHAAPLSRGRS</sequence>
<evidence type="ECO:0000313" key="2">
    <source>
        <dbReference type="Proteomes" id="UP000007730"/>
    </source>
</evidence>
<proteinExistence type="predicted"/>
<dbReference type="HOGENOM" id="CLU_2331014_0_0_5"/>
<dbReference type="AlphaFoldDB" id="F8BXL7"/>
<protein>
    <submittedName>
        <fullName evidence="1">Uncharacterized protein</fullName>
    </submittedName>
</protein>
<name>F8BXL7_AFIC5</name>
<reference evidence="1 2" key="1">
    <citation type="journal article" date="2011" name="J. Bacteriol.">
        <title>Complete genome sequences of the chemolithoautotrophic Oligotropha carboxidovorans strains OM4 and OM5.</title>
        <authorList>
            <person name="Volland S."/>
            <person name="Rachinger M."/>
            <person name="Strittmatter A."/>
            <person name="Daniel R."/>
            <person name="Gottschalk G."/>
            <person name="Meyer O."/>
        </authorList>
    </citation>
    <scope>NUCLEOTIDE SEQUENCE [LARGE SCALE GENOMIC DNA]</scope>
    <source>
        <strain evidence="2">ATCC 49405 / DSM 1227 / KCTC 32145 / OM5</strain>
    </source>
</reference>
<accession>F8BXL7</accession>
<dbReference type="Proteomes" id="UP000007730">
    <property type="component" value="Chromosome"/>
</dbReference>
<dbReference type="KEGG" id="ocg:OCA5_c14390"/>